<keyword evidence="3" id="KW-1185">Reference proteome</keyword>
<name>A0A9W9RWJ7_PENBR</name>
<protein>
    <submittedName>
        <fullName evidence="2">Uncharacterized protein</fullName>
    </submittedName>
</protein>
<organism evidence="2 3">
    <name type="scientific">Penicillium brevicompactum</name>
    <dbReference type="NCBI Taxonomy" id="5074"/>
    <lineage>
        <taxon>Eukaryota</taxon>
        <taxon>Fungi</taxon>
        <taxon>Dikarya</taxon>
        <taxon>Ascomycota</taxon>
        <taxon>Pezizomycotina</taxon>
        <taxon>Eurotiomycetes</taxon>
        <taxon>Eurotiomycetidae</taxon>
        <taxon>Eurotiales</taxon>
        <taxon>Aspergillaceae</taxon>
        <taxon>Penicillium</taxon>
    </lineage>
</organism>
<evidence type="ECO:0000313" key="3">
    <source>
        <dbReference type="Proteomes" id="UP001148299"/>
    </source>
</evidence>
<reference evidence="2" key="2">
    <citation type="journal article" date="2023" name="IMA Fungus">
        <title>Comparative genomic study of the Penicillium genus elucidates a diverse pangenome and 15 lateral gene transfer events.</title>
        <authorList>
            <person name="Petersen C."/>
            <person name="Sorensen T."/>
            <person name="Nielsen M.R."/>
            <person name="Sondergaard T.E."/>
            <person name="Sorensen J.L."/>
            <person name="Fitzpatrick D.A."/>
            <person name="Frisvad J.C."/>
            <person name="Nielsen K.L."/>
        </authorList>
    </citation>
    <scope>NUCLEOTIDE SEQUENCE</scope>
    <source>
        <strain evidence="2">IBT 35675</strain>
    </source>
</reference>
<dbReference type="Proteomes" id="UP001148299">
    <property type="component" value="Unassembled WGS sequence"/>
</dbReference>
<gene>
    <name evidence="2" type="ORF">N7541_000916</name>
</gene>
<comment type="caution">
    <text evidence="2">The sequence shown here is derived from an EMBL/GenBank/DDBJ whole genome shotgun (WGS) entry which is preliminary data.</text>
</comment>
<dbReference type="AlphaFoldDB" id="A0A9W9RWJ7"/>
<evidence type="ECO:0000313" key="2">
    <source>
        <dbReference type="EMBL" id="KAJ5366975.1"/>
    </source>
</evidence>
<reference evidence="2" key="1">
    <citation type="submission" date="2022-12" db="EMBL/GenBank/DDBJ databases">
        <authorList>
            <person name="Petersen C."/>
        </authorList>
    </citation>
    <scope>NUCLEOTIDE SEQUENCE</scope>
    <source>
        <strain evidence="2">IBT 35675</strain>
    </source>
</reference>
<accession>A0A9W9RWJ7</accession>
<evidence type="ECO:0000256" key="1">
    <source>
        <dbReference type="SAM" id="MobiDB-lite"/>
    </source>
</evidence>
<sequence>MQDGEPNASDAKETKPQNMNMKVRSGRGKRKQMLERFSDKETEEDGVNASFGMEKVCKKENIQQIKESCARR</sequence>
<dbReference type="EMBL" id="JAPZBR010000001">
    <property type="protein sequence ID" value="KAJ5366975.1"/>
    <property type="molecule type" value="Genomic_DNA"/>
</dbReference>
<feature type="region of interest" description="Disordered" evidence="1">
    <location>
        <begin position="1"/>
        <end position="46"/>
    </location>
</feature>
<proteinExistence type="predicted"/>